<evidence type="ECO:0000256" key="4">
    <source>
        <dbReference type="ARBA" id="ARBA00022989"/>
    </source>
</evidence>
<comment type="caution">
    <text evidence="7">The sequence shown here is derived from an EMBL/GenBank/DDBJ whole genome shotgun (WGS) entry which is preliminary data.</text>
</comment>
<proteinExistence type="predicted"/>
<evidence type="ECO:0000256" key="2">
    <source>
        <dbReference type="ARBA" id="ARBA00022481"/>
    </source>
</evidence>
<dbReference type="Proteomes" id="UP001595457">
    <property type="component" value="Unassembled WGS sequence"/>
</dbReference>
<dbReference type="InterPro" id="IPR012902">
    <property type="entry name" value="N_methyl_site"/>
</dbReference>
<dbReference type="PRINTS" id="PR00885">
    <property type="entry name" value="BCTERIALGSPH"/>
</dbReference>
<dbReference type="PANTHER" id="PTHR30093:SF47">
    <property type="entry name" value="TYPE IV PILUS NON-CORE MINOR PILIN PILE"/>
    <property type="match status" value="1"/>
</dbReference>
<name>A0ABV7AX45_9GAMM</name>
<gene>
    <name evidence="7" type="ORF">ACFOJE_18335</name>
</gene>
<keyword evidence="5 6" id="KW-0472">Membrane</keyword>
<dbReference type="EMBL" id="JBHRSJ010000034">
    <property type="protein sequence ID" value="MFC2974159.1"/>
    <property type="molecule type" value="Genomic_DNA"/>
</dbReference>
<evidence type="ECO:0000256" key="6">
    <source>
        <dbReference type="SAM" id="Phobius"/>
    </source>
</evidence>
<evidence type="ECO:0000313" key="8">
    <source>
        <dbReference type="Proteomes" id="UP001595457"/>
    </source>
</evidence>
<reference evidence="8" key="1">
    <citation type="journal article" date="2019" name="Int. J. Syst. Evol. Microbiol.">
        <title>The Global Catalogue of Microorganisms (GCM) 10K type strain sequencing project: providing services to taxonomists for standard genome sequencing and annotation.</title>
        <authorList>
            <consortium name="The Broad Institute Genomics Platform"/>
            <consortium name="The Broad Institute Genome Sequencing Center for Infectious Disease"/>
            <person name="Wu L."/>
            <person name="Ma J."/>
        </authorList>
    </citation>
    <scope>NUCLEOTIDE SEQUENCE [LARGE SCALE GENOMIC DNA]</scope>
    <source>
        <strain evidence="8">KCTC 62195</strain>
    </source>
</reference>
<evidence type="ECO:0000256" key="5">
    <source>
        <dbReference type="ARBA" id="ARBA00023136"/>
    </source>
</evidence>
<evidence type="ECO:0000256" key="1">
    <source>
        <dbReference type="ARBA" id="ARBA00004167"/>
    </source>
</evidence>
<keyword evidence="3 6" id="KW-0812">Transmembrane</keyword>
<dbReference type="PROSITE" id="PS00409">
    <property type="entry name" value="PROKAR_NTER_METHYL"/>
    <property type="match status" value="1"/>
</dbReference>
<dbReference type="Pfam" id="PF07963">
    <property type="entry name" value="N_methyl"/>
    <property type="match status" value="1"/>
</dbReference>
<dbReference type="PANTHER" id="PTHR30093">
    <property type="entry name" value="GENERAL SECRETION PATHWAY PROTEIN G"/>
    <property type="match status" value="1"/>
</dbReference>
<keyword evidence="2" id="KW-0488">Methylation</keyword>
<dbReference type="SUPFAM" id="SSF54523">
    <property type="entry name" value="Pili subunits"/>
    <property type="match status" value="1"/>
</dbReference>
<sequence>MFLNRRARGFTLIELMVVVAIVGILAAVAYPSYQSYVQRSNRVDAQTALLDAAQRLERCFSRNNSYLNTEARPCTAAQQLAQGENSAKGFYQLIAENLNATSFTLRAIPARAPQTSDSGCPNISLNHRGLRTPATCW</sequence>
<dbReference type="Pfam" id="PF16732">
    <property type="entry name" value="ComP_DUS"/>
    <property type="match status" value="1"/>
</dbReference>
<evidence type="ECO:0000313" key="7">
    <source>
        <dbReference type="EMBL" id="MFC2974159.1"/>
    </source>
</evidence>
<accession>A0ABV7AX45</accession>
<dbReference type="InterPro" id="IPR002416">
    <property type="entry name" value="T2SS_protein-GspH"/>
</dbReference>
<organism evidence="7 8">
    <name type="scientific">Azotobacter bryophylli</name>
    <dbReference type="NCBI Taxonomy" id="1986537"/>
    <lineage>
        <taxon>Bacteria</taxon>
        <taxon>Pseudomonadati</taxon>
        <taxon>Pseudomonadota</taxon>
        <taxon>Gammaproteobacteria</taxon>
        <taxon>Pseudomonadales</taxon>
        <taxon>Pseudomonadaceae</taxon>
        <taxon>Azotobacter</taxon>
    </lineage>
</organism>
<keyword evidence="8" id="KW-1185">Reference proteome</keyword>
<dbReference type="NCBIfam" id="TIGR02532">
    <property type="entry name" value="IV_pilin_GFxxxE"/>
    <property type="match status" value="1"/>
</dbReference>
<protein>
    <submittedName>
        <fullName evidence="7">Type IV pilin protein</fullName>
    </submittedName>
</protein>
<evidence type="ECO:0000256" key="3">
    <source>
        <dbReference type="ARBA" id="ARBA00022692"/>
    </source>
</evidence>
<dbReference type="InterPro" id="IPR031982">
    <property type="entry name" value="PilE-like"/>
</dbReference>
<comment type="subcellular location">
    <subcellularLocation>
        <location evidence="1">Membrane</location>
        <topology evidence="1">Single-pass membrane protein</topology>
    </subcellularLocation>
</comment>
<dbReference type="InterPro" id="IPR045584">
    <property type="entry name" value="Pilin-like"/>
</dbReference>
<feature type="transmembrane region" description="Helical" evidence="6">
    <location>
        <begin position="12"/>
        <end position="33"/>
    </location>
</feature>
<keyword evidence="4 6" id="KW-1133">Transmembrane helix</keyword>
<dbReference type="Gene3D" id="3.30.700.10">
    <property type="entry name" value="Glycoprotein, Type 4 Pilin"/>
    <property type="match status" value="1"/>
</dbReference>
<dbReference type="RefSeq" id="WP_377816158.1">
    <property type="nucleotide sequence ID" value="NZ_JBHRSJ010000034.1"/>
</dbReference>